<name>A0ABW1J5S3_9PSEU</name>
<comment type="caution">
    <text evidence="3">The sequence shown here is derived from an EMBL/GenBank/DDBJ whole genome shotgun (WGS) entry which is preliminary data.</text>
</comment>
<evidence type="ECO:0000256" key="1">
    <source>
        <dbReference type="SAM" id="Phobius"/>
    </source>
</evidence>
<feature type="transmembrane region" description="Helical" evidence="1">
    <location>
        <begin position="83"/>
        <end position="105"/>
    </location>
</feature>
<dbReference type="RefSeq" id="WP_379586687.1">
    <property type="nucleotide sequence ID" value="NZ_JBHSQW010000035.1"/>
</dbReference>
<accession>A0ABW1J5S3</accession>
<evidence type="ECO:0000313" key="3">
    <source>
        <dbReference type="EMBL" id="MFC5996188.1"/>
    </source>
</evidence>
<dbReference type="InterPro" id="IPR025565">
    <property type="entry name" value="DUF4328"/>
</dbReference>
<feature type="transmembrane region" description="Helical" evidence="1">
    <location>
        <begin position="157"/>
        <end position="178"/>
    </location>
</feature>
<evidence type="ECO:0000313" key="4">
    <source>
        <dbReference type="Proteomes" id="UP001596302"/>
    </source>
</evidence>
<evidence type="ECO:0000259" key="2">
    <source>
        <dbReference type="Pfam" id="PF14219"/>
    </source>
</evidence>
<sequence length="217" mass="22581">MTAVIATVAAGAEAWRYGLLLASRSGALAAGTVAASDMAVAGAGWFATVLGLLAGALVVRWSVQAQQAAAARGGRLPSRSARAVVLGWVIPGVNLSVPGSVLAEIEHGALDRPVEGRPRPSWLVLLWWVLWVTGLLLAAVVLAWSFRSGVQAMADGVVLHAVLDLVAAATAVVTALVVQRLTRLLGPPRAVRREVLVAVHPPATRRSRPRNPLRSAS</sequence>
<dbReference type="EMBL" id="JBHSQW010000035">
    <property type="protein sequence ID" value="MFC5996188.1"/>
    <property type="molecule type" value="Genomic_DNA"/>
</dbReference>
<dbReference type="Proteomes" id="UP001596302">
    <property type="component" value="Unassembled WGS sequence"/>
</dbReference>
<proteinExistence type="predicted"/>
<keyword evidence="1" id="KW-1133">Transmembrane helix</keyword>
<protein>
    <submittedName>
        <fullName evidence="3">DUF4328 domain-containing protein</fullName>
    </submittedName>
</protein>
<feature type="transmembrane region" description="Helical" evidence="1">
    <location>
        <begin position="38"/>
        <end position="63"/>
    </location>
</feature>
<feature type="domain" description="DUF4328" evidence="2">
    <location>
        <begin position="25"/>
        <end position="183"/>
    </location>
</feature>
<organism evidence="3 4">
    <name type="scientific">Pseudonocardia hispaniensis</name>
    <dbReference type="NCBI Taxonomy" id="904933"/>
    <lineage>
        <taxon>Bacteria</taxon>
        <taxon>Bacillati</taxon>
        <taxon>Actinomycetota</taxon>
        <taxon>Actinomycetes</taxon>
        <taxon>Pseudonocardiales</taxon>
        <taxon>Pseudonocardiaceae</taxon>
        <taxon>Pseudonocardia</taxon>
    </lineage>
</organism>
<feature type="transmembrane region" description="Helical" evidence="1">
    <location>
        <begin position="125"/>
        <end position="145"/>
    </location>
</feature>
<keyword evidence="1" id="KW-0812">Transmembrane</keyword>
<keyword evidence="1" id="KW-0472">Membrane</keyword>
<reference evidence="4" key="1">
    <citation type="journal article" date="2019" name="Int. J. Syst. Evol. Microbiol.">
        <title>The Global Catalogue of Microorganisms (GCM) 10K type strain sequencing project: providing services to taxonomists for standard genome sequencing and annotation.</title>
        <authorList>
            <consortium name="The Broad Institute Genomics Platform"/>
            <consortium name="The Broad Institute Genome Sequencing Center for Infectious Disease"/>
            <person name="Wu L."/>
            <person name="Ma J."/>
        </authorList>
    </citation>
    <scope>NUCLEOTIDE SEQUENCE [LARGE SCALE GENOMIC DNA]</scope>
    <source>
        <strain evidence="4">CCM 8391</strain>
    </source>
</reference>
<keyword evidence="4" id="KW-1185">Reference proteome</keyword>
<dbReference type="Pfam" id="PF14219">
    <property type="entry name" value="DUF4328"/>
    <property type="match status" value="1"/>
</dbReference>
<gene>
    <name evidence="3" type="ORF">ACFQE5_18445</name>
</gene>